<comment type="subcellular location">
    <subcellularLocation>
        <location evidence="1">Cytoplasm</location>
    </subcellularLocation>
</comment>
<keyword evidence="7" id="KW-1185">Reference proteome</keyword>
<dbReference type="InterPro" id="IPR012312">
    <property type="entry name" value="Hemerythrin-like"/>
</dbReference>
<comment type="caution">
    <text evidence="6">The sequence shown here is derived from an EMBL/GenBank/DDBJ whole genome shotgun (WGS) entry which is preliminary data.</text>
</comment>
<proteinExistence type="predicted"/>
<feature type="domain" description="Hemerythrin-like" evidence="5">
    <location>
        <begin position="84"/>
        <end position="223"/>
    </location>
</feature>
<evidence type="ECO:0000313" key="7">
    <source>
        <dbReference type="Proteomes" id="UP001596501"/>
    </source>
</evidence>
<dbReference type="Proteomes" id="UP001596501">
    <property type="component" value="Unassembled WGS sequence"/>
</dbReference>
<dbReference type="RefSeq" id="WP_382228563.1">
    <property type="nucleotide sequence ID" value="NZ_JBHTCA010000046.1"/>
</dbReference>
<dbReference type="NCBIfam" id="NF008221">
    <property type="entry name" value="PRK10992.1"/>
    <property type="match status" value="1"/>
</dbReference>
<dbReference type="PANTHER" id="PTHR36438">
    <property type="entry name" value="IRON-SULFUR CLUSTER REPAIR PROTEIN YTFE"/>
    <property type="match status" value="1"/>
</dbReference>
<dbReference type="InterPro" id="IPR019903">
    <property type="entry name" value="RIC_family"/>
</dbReference>
<dbReference type="PANTHER" id="PTHR36438:SF1">
    <property type="entry name" value="IRON-SULFUR CLUSTER REPAIR PROTEIN YTFE"/>
    <property type="match status" value="1"/>
</dbReference>
<keyword evidence="3" id="KW-0479">Metal-binding</keyword>
<dbReference type="EMBL" id="JBHTCA010000046">
    <property type="protein sequence ID" value="MFC7411739.1"/>
    <property type="molecule type" value="Genomic_DNA"/>
</dbReference>
<evidence type="ECO:0000256" key="4">
    <source>
        <dbReference type="ARBA" id="ARBA00023004"/>
    </source>
</evidence>
<gene>
    <name evidence="6" type="primary">ytfE</name>
    <name evidence="6" type="ORF">ACFQPB_23055</name>
</gene>
<dbReference type="Gene3D" id="1.20.120.520">
    <property type="entry name" value="nmb1532 protein domain like"/>
    <property type="match status" value="1"/>
</dbReference>
<keyword evidence="4" id="KW-0408">Iron</keyword>
<evidence type="ECO:0000313" key="6">
    <source>
        <dbReference type="EMBL" id="MFC7411739.1"/>
    </source>
</evidence>
<sequence length="232" mass="25512">MNTAFAPTEALDRASQPIGQIAVALPGATAIFRRLKLDFCCGGQIALQQACDNKGLAVDEVLADLARLDRPQTPVVPQAPAELIAHILARYHAVHREQLPELIRMARRVEAVHREHPDVPKSLADHLESVWAEMEAHMGKEETILFPMLLAGVRGVVVHPIGVMREEHTNHGEQLERLMALTNGAMPPTGACNTWRALYAGIAQFADDLVAHIHLENNQLFPQFEPVRAGCC</sequence>
<accession>A0ABW2QQS1</accession>
<dbReference type="Pfam" id="PF01814">
    <property type="entry name" value="Hemerythrin"/>
    <property type="match status" value="1"/>
</dbReference>
<keyword evidence="2" id="KW-0963">Cytoplasm</keyword>
<organism evidence="6 7">
    <name type="scientific">Hydrogenophaga atypica</name>
    <dbReference type="NCBI Taxonomy" id="249409"/>
    <lineage>
        <taxon>Bacteria</taxon>
        <taxon>Pseudomonadati</taxon>
        <taxon>Pseudomonadota</taxon>
        <taxon>Betaproteobacteria</taxon>
        <taxon>Burkholderiales</taxon>
        <taxon>Comamonadaceae</taxon>
        <taxon>Hydrogenophaga</taxon>
    </lineage>
</organism>
<evidence type="ECO:0000256" key="2">
    <source>
        <dbReference type="ARBA" id="ARBA00022490"/>
    </source>
</evidence>
<evidence type="ECO:0000256" key="3">
    <source>
        <dbReference type="ARBA" id="ARBA00022723"/>
    </source>
</evidence>
<evidence type="ECO:0000256" key="1">
    <source>
        <dbReference type="ARBA" id="ARBA00004496"/>
    </source>
</evidence>
<dbReference type="CDD" id="cd12108">
    <property type="entry name" value="Hr-like"/>
    <property type="match status" value="1"/>
</dbReference>
<dbReference type="NCBIfam" id="TIGR03652">
    <property type="entry name" value="FeS_repair_RIC"/>
    <property type="match status" value="1"/>
</dbReference>
<reference evidence="7" key="1">
    <citation type="journal article" date="2019" name="Int. J. Syst. Evol. Microbiol.">
        <title>The Global Catalogue of Microorganisms (GCM) 10K type strain sequencing project: providing services to taxonomists for standard genome sequencing and annotation.</title>
        <authorList>
            <consortium name="The Broad Institute Genomics Platform"/>
            <consortium name="The Broad Institute Genome Sequencing Center for Infectious Disease"/>
            <person name="Wu L."/>
            <person name="Ma J."/>
        </authorList>
    </citation>
    <scope>NUCLEOTIDE SEQUENCE [LARGE SCALE GENOMIC DNA]</scope>
    <source>
        <strain evidence="7">CGMCC 1.12371</strain>
    </source>
</reference>
<dbReference type="Pfam" id="PF04405">
    <property type="entry name" value="ScdA_N"/>
    <property type="match status" value="1"/>
</dbReference>
<protein>
    <submittedName>
        <fullName evidence="6">Iron-sulfur cluster repair protein YtfE</fullName>
    </submittedName>
</protein>
<name>A0ABW2QQS1_9BURK</name>
<evidence type="ECO:0000259" key="5">
    <source>
        <dbReference type="Pfam" id="PF01814"/>
    </source>
</evidence>